<proteinExistence type="predicted"/>
<accession>A0A3D8GUF9</accession>
<dbReference type="Pfam" id="PF13751">
    <property type="entry name" value="DDE_Tnp_1_6"/>
    <property type="match status" value="1"/>
</dbReference>
<gene>
    <name evidence="2" type="ORF">DRW41_00585</name>
</gene>
<feature type="domain" description="Transposase DDE" evidence="1">
    <location>
        <begin position="11"/>
        <end position="107"/>
    </location>
</feature>
<dbReference type="AlphaFoldDB" id="A0A3D8GUF9"/>
<evidence type="ECO:0000313" key="3">
    <source>
        <dbReference type="Proteomes" id="UP000257144"/>
    </source>
</evidence>
<reference evidence="2 3" key="1">
    <citation type="submission" date="2018-07" db="EMBL/GenBank/DDBJ databases">
        <title>Bacillus sp. YLB-04 draft genome sequence.</title>
        <authorList>
            <person name="Yu L."/>
            <person name="Tang X."/>
        </authorList>
    </citation>
    <scope>NUCLEOTIDE SEQUENCE [LARGE SCALE GENOMIC DNA]</scope>
    <source>
        <strain evidence="2 3">YLB-04</strain>
    </source>
</reference>
<evidence type="ECO:0000259" key="1">
    <source>
        <dbReference type="Pfam" id="PF13751"/>
    </source>
</evidence>
<dbReference type="Proteomes" id="UP000257144">
    <property type="component" value="Unassembled WGS sequence"/>
</dbReference>
<protein>
    <recommendedName>
        <fullName evidence="1">Transposase DDE domain-containing protein</fullName>
    </recommendedName>
</protein>
<dbReference type="PANTHER" id="PTHR33408:SF2">
    <property type="entry name" value="TRANSPOSASE DDE DOMAIN-CONTAINING PROTEIN"/>
    <property type="match status" value="1"/>
</dbReference>
<dbReference type="OrthoDB" id="2236403at2"/>
<name>A0A3D8GUF9_9BACI</name>
<evidence type="ECO:0000313" key="2">
    <source>
        <dbReference type="EMBL" id="RDU38103.1"/>
    </source>
</evidence>
<sequence>MPPALYRTSKSECEDCSDCPLKALCTKAKGNRQVHWNPVYEELKETAKKALEDETLKHVYSRRKIEVETVFGILKGNLAFRQFLLRGLEKVQTEFGILAMAHNLLKVVGLLCRNHLIKRKIKKEGGEKRFIFLHLLHFRDFLDSPFIIYEFTIELASSSITFAVFTTSSATNKCVQFSNGITSEFGICSFMYSAVSFE</sequence>
<dbReference type="EMBL" id="QNQT01000001">
    <property type="protein sequence ID" value="RDU38103.1"/>
    <property type="molecule type" value="Genomic_DNA"/>
</dbReference>
<keyword evidence="3" id="KW-1185">Reference proteome</keyword>
<organism evidence="2 3">
    <name type="scientific">Neobacillus piezotolerans</name>
    <dbReference type="NCBI Taxonomy" id="2259171"/>
    <lineage>
        <taxon>Bacteria</taxon>
        <taxon>Bacillati</taxon>
        <taxon>Bacillota</taxon>
        <taxon>Bacilli</taxon>
        <taxon>Bacillales</taxon>
        <taxon>Bacillaceae</taxon>
        <taxon>Neobacillus</taxon>
    </lineage>
</organism>
<comment type="caution">
    <text evidence="2">The sequence shown here is derived from an EMBL/GenBank/DDBJ whole genome shotgun (WGS) entry which is preliminary data.</text>
</comment>
<dbReference type="PANTHER" id="PTHR33408">
    <property type="entry name" value="TRANSPOSASE"/>
    <property type="match status" value="1"/>
</dbReference>
<dbReference type="InterPro" id="IPR025668">
    <property type="entry name" value="Tnp_DDE_dom"/>
</dbReference>